<comment type="subcellular location">
    <subcellularLocation>
        <location evidence="8">Cell membrane</location>
        <topology evidence="8">Multi-pass membrane protein</topology>
    </subcellularLocation>
    <subcellularLocation>
        <location evidence="1">Membrane</location>
        <topology evidence="1">Multi-pass membrane protein</topology>
    </subcellularLocation>
</comment>
<dbReference type="PANTHER" id="PTHR13929">
    <property type="entry name" value="1,4-DIHYDROXY-2-NAPHTHOATE OCTAPRENYLTRANSFERASE"/>
    <property type="match status" value="1"/>
</dbReference>
<evidence type="ECO:0000256" key="2">
    <source>
        <dbReference type="ARBA" id="ARBA00022428"/>
    </source>
</evidence>
<keyword evidence="4 8" id="KW-0808">Transferase</keyword>
<keyword evidence="11" id="KW-1185">Reference proteome</keyword>
<dbReference type="NCBIfam" id="TIGR00751">
    <property type="entry name" value="menA"/>
    <property type="match status" value="1"/>
</dbReference>
<keyword evidence="3 8" id="KW-1003">Cell membrane</keyword>
<keyword evidence="2 8" id="KW-0474">Menaquinone biosynthesis</keyword>
<reference evidence="10 11" key="1">
    <citation type="submission" date="2018-11" db="EMBL/GenBank/DDBJ databases">
        <title>Sequencing the genomes of 1000 actinobacteria strains.</title>
        <authorList>
            <person name="Klenk H.-P."/>
        </authorList>
    </citation>
    <scope>NUCLEOTIDE SEQUENCE [LARGE SCALE GENOMIC DNA]</scope>
    <source>
        <strain evidence="10 11">DSM 11294</strain>
    </source>
</reference>
<accession>A0A3N2BAM7</accession>
<feature type="transmembrane region" description="Helical" evidence="8">
    <location>
        <begin position="140"/>
        <end position="161"/>
    </location>
</feature>
<feature type="transmembrane region" description="Helical" evidence="8">
    <location>
        <begin position="270"/>
        <end position="292"/>
    </location>
</feature>
<evidence type="ECO:0000256" key="1">
    <source>
        <dbReference type="ARBA" id="ARBA00004141"/>
    </source>
</evidence>
<sequence length="297" mass="30647">MATATEWIQGARLRTLPAALAPVLIGTGAALREGATLGVSVPRGLLAAGVAVALQVGVNYANDYSDGVRGTDDVRAGPMRLTATGKAAPGTVKRAAFASFAVAAALGLGLVAVSGTWWLLAVGALAVLAAWYYTGGARPYGYLGLGEVFVFVFFGLVATLGTTWTQSYTLPPTAWLGASGVGLLSCAILMANNLRDIPTDTLSGKRTLAVRLGERRARRAYVALVWTALALGGLCAFWAPTAVLFMAVLIPAALRLSTRALSTAQGRDLIPLLSGTGLLVLVYGIFLTIALIPPATF</sequence>
<dbReference type="UniPathway" id="UPA00079">
    <property type="reaction ID" value="UER00168"/>
</dbReference>
<dbReference type="Proteomes" id="UP000280668">
    <property type="component" value="Unassembled WGS sequence"/>
</dbReference>
<dbReference type="GO" id="GO:0009234">
    <property type="term" value="P:menaquinone biosynthetic process"/>
    <property type="evidence" value="ECO:0007669"/>
    <property type="project" value="UniProtKB-UniRule"/>
</dbReference>
<dbReference type="PANTHER" id="PTHR13929:SF0">
    <property type="entry name" value="UBIA PRENYLTRANSFERASE DOMAIN-CONTAINING PROTEIN 1"/>
    <property type="match status" value="1"/>
</dbReference>
<dbReference type="InterPro" id="IPR004657">
    <property type="entry name" value="MenA"/>
</dbReference>
<dbReference type="PIRSF" id="PIRSF005355">
    <property type="entry name" value="UBIAD1"/>
    <property type="match status" value="1"/>
</dbReference>
<evidence type="ECO:0000256" key="7">
    <source>
        <dbReference type="ARBA" id="ARBA00023136"/>
    </source>
</evidence>
<evidence type="ECO:0000313" key="10">
    <source>
        <dbReference type="EMBL" id="ROR72330.1"/>
    </source>
</evidence>
<dbReference type="InterPro" id="IPR000537">
    <property type="entry name" value="UbiA_prenyltransferase"/>
</dbReference>
<evidence type="ECO:0000313" key="11">
    <source>
        <dbReference type="Proteomes" id="UP000280668"/>
    </source>
</evidence>
<evidence type="ECO:0000256" key="4">
    <source>
        <dbReference type="ARBA" id="ARBA00022679"/>
    </source>
</evidence>
<evidence type="ECO:0000256" key="8">
    <source>
        <dbReference type="HAMAP-Rule" id="MF_01937"/>
    </source>
</evidence>
<protein>
    <recommendedName>
        <fullName evidence="8 9">1,4-dihydroxy-2-naphthoate octaprenyltransferase</fullName>
        <shortName evidence="8">DHNA-octaprenyltransferase</shortName>
        <ecNumber evidence="8 9">2.5.1.74</ecNumber>
    </recommendedName>
</protein>
<dbReference type="EMBL" id="RKHK01000001">
    <property type="protein sequence ID" value="ROR72330.1"/>
    <property type="molecule type" value="Genomic_DNA"/>
</dbReference>
<keyword evidence="7 8" id="KW-0472">Membrane</keyword>
<name>A0A3N2BAM7_9MICO</name>
<dbReference type="AlphaFoldDB" id="A0A3N2BAM7"/>
<comment type="similarity">
    <text evidence="8">Belongs to the MenA family. Type 1 subfamily.</text>
</comment>
<feature type="transmembrane region" description="Helical" evidence="8">
    <location>
        <begin position="95"/>
        <end position="111"/>
    </location>
</feature>
<dbReference type="OrthoDB" id="9767568at2"/>
<comment type="pathway">
    <text evidence="8">Quinol/quinone metabolism; menaquinone biosynthesis; menaquinol from 1,4-dihydroxy-2-naphthoate: step 1/2.</text>
</comment>
<dbReference type="GO" id="GO:0046428">
    <property type="term" value="F:1,4-dihydroxy-2-naphthoate polyprenyltransferase activity"/>
    <property type="evidence" value="ECO:0007669"/>
    <property type="project" value="UniProtKB-UniRule"/>
</dbReference>
<dbReference type="InterPro" id="IPR026046">
    <property type="entry name" value="UBIAD1"/>
</dbReference>
<dbReference type="NCBIfam" id="NF004751">
    <property type="entry name" value="PRK06080.1-3"/>
    <property type="match status" value="1"/>
</dbReference>
<dbReference type="HAMAP" id="MF_01937">
    <property type="entry name" value="MenA_1"/>
    <property type="match status" value="1"/>
</dbReference>
<keyword evidence="5 8" id="KW-0812">Transmembrane</keyword>
<dbReference type="EC" id="2.5.1.74" evidence="8 9"/>
<keyword evidence="6 8" id="KW-1133">Transmembrane helix</keyword>
<dbReference type="Pfam" id="PF01040">
    <property type="entry name" value="UbiA"/>
    <property type="match status" value="1"/>
</dbReference>
<dbReference type="RefSeq" id="WP_123302908.1">
    <property type="nucleotide sequence ID" value="NZ_RKHK01000001.1"/>
</dbReference>
<evidence type="ECO:0000256" key="3">
    <source>
        <dbReference type="ARBA" id="ARBA00022475"/>
    </source>
</evidence>
<dbReference type="CDD" id="cd13962">
    <property type="entry name" value="PT_UbiA_UBIAD1"/>
    <property type="match status" value="1"/>
</dbReference>
<dbReference type="GO" id="GO:0042371">
    <property type="term" value="P:vitamin K biosynthetic process"/>
    <property type="evidence" value="ECO:0007669"/>
    <property type="project" value="TreeGrafter"/>
</dbReference>
<evidence type="ECO:0000256" key="9">
    <source>
        <dbReference type="NCBIfam" id="TIGR00751"/>
    </source>
</evidence>
<comment type="catalytic activity">
    <reaction evidence="8">
        <text>an all-trans-polyprenyl diphosphate + 1,4-dihydroxy-2-naphthoate + H(+) = a 2-demethylmenaquinol + CO2 + diphosphate</text>
        <dbReference type="Rhea" id="RHEA:26478"/>
        <dbReference type="Rhea" id="RHEA-COMP:9563"/>
        <dbReference type="Rhea" id="RHEA-COMP:9564"/>
        <dbReference type="ChEBI" id="CHEBI:11173"/>
        <dbReference type="ChEBI" id="CHEBI:15378"/>
        <dbReference type="ChEBI" id="CHEBI:16526"/>
        <dbReference type="ChEBI" id="CHEBI:33019"/>
        <dbReference type="ChEBI" id="CHEBI:55437"/>
        <dbReference type="ChEBI" id="CHEBI:58914"/>
        <dbReference type="EC" id="2.5.1.74"/>
    </reaction>
</comment>
<feature type="transmembrane region" description="Helical" evidence="8">
    <location>
        <begin position="221"/>
        <end position="250"/>
    </location>
</feature>
<dbReference type="GO" id="GO:0005886">
    <property type="term" value="C:plasma membrane"/>
    <property type="evidence" value="ECO:0007669"/>
    <property type="project" value="UniProtKB-SubCell"/>
</dbReference>
<feature type="transmembrane region" description="Helical" evidence="8">
    <location>
        <begin position="117"/>
        <end position="133"/>
    </location>
</feature>
<evidence type="ECO:0000256" key="5">
    <source>
        <dbReference type="ARBA" id="ARBA00022692"/>
    </source>
</evidence>
<organism evidence="10 11">
    <name type="scientific">Bogoriella caseilytica</name>
    <dbReference type="NCBI Taxonomy" id="56055"/>
    <lineage>
        <taxon>Bacteria</taxon>
        <taxon>Bacillati</taxon>
        <taxon>Actinomycetota</taxon>
        <taxon>Actinomycetes</taxon>
        <taxon>Micrococcales</taxon>
        <taxon>Bogoriellaceae</taxon>
        <taxon>Bogoriella</taxon>
    </lineage>
</organism>
<feature type="transmembrane region" description="Helical" evidence="8">
    <location>
        <begin position="173"/>
        <end position="191"/>
    </location>
</feature>
<comment type="function">
    <text evidence="8">Conversion of 1,4-dihydroxy-2-naphthoate (DHNA) to demethylmenaquinone (DMK).</text>
</comment>
<proteinExistence type="inferred from homology"/>
<comment type="caution">
    <text evidence="10">The sequence shown here is derived from an EMBL/GenBank/DDBJ whole genome shotgun (WGS) entry which is preliminary data.</text>
</comment>
<gene>
    <name evidence="8" type="primary">menA</name>
    <name evidence="10" type="ORF">EDD31_0681</name>
</gene>
<evidence type="ECO:0000256" key="6">
    <source>
        <dbReference type="ARBA" id="ARBA00022989"/>
    </source>
</evidence>